<dbReference type="Proteomes" id="UP001526143">
    <property type="component" value="Unassembled WGS sequence"/>
</dbReference>
<comment type="caution">
    <text evidence="1">The sequence shown here is derived from an EMBL/GenBank/DDBJ whole genome shotgun (WGS) entry which is preliminary data.</text>
</comment>
<protein>
    <submittedName>
        <fullName evidence="1">Uncharacterized protein</fullName>
    </submittedName>
</protein>
<reference evidence="1 2" key="1">
    <citation type="submission" date="2022-10" db="EMBL/GenBank/DDBJ databases">
        <title>Identification of biosynthetic pathway for the production of the potent trypsin inhibitor radiosumin.</title>
        <authorList>
            <person name="Fewer D.P."/>
            <person name="Delbaje E."/>
            <person name="Ouyang X."/>
            <person name="Agostino P.D."/>
            <person name="Wahlsten M."/>
            <person name="Jokela J."/>
            <person name="Permi P."/>
            <person name="Haapaniemi E."/>
            <person name="Koistinen H."/>
        </authorList>
    </citation>
    <scope>NUCLEOTIDE SEQUENCE [LARGE SCALE GENOMIC DNA]</scope>
    <source>
        <strain evidence="1 2">NIES-515</strain>
    </source>
</reference>
<name>A0ABT3B4Z2_9CYAN</name>
<dbReference type="RefSeq" id="WP_263747675.1">
    <property type="nucleotide sequence ID" value="NZ_JAOWRF010000302.1"/>
</dbReference>
<accession>A0ABT3B4Z2</accession>
<gene>
    <name evidence="1" type="ORF">OGM63_21380</name>
</gene>
<evidence type="ECO:0000313" key="1">
    <source>
        <dbReference type="EMBL" id="MCV3216030.1"/>
    </source>
</evidence>
<sequence length="524" mass="59517">MGLADITFEILESVAVRKALNKTGKRIFKTSFEDKQTDDKGGILGWVWNSAKRLTGFIFQSVGNFLSFSLTSLWGFFTSTLQYLWNFNWNITDKEIDTQIQAKWDALGSMLGGTLGSFVGYLGCGVLPAATIFAFNEPLGAHIMANVSEELVDEFSENLGSLIRYTFVSGTQALILSSFKNARKFIKSNQALAQSLFGGDTSKIIKAWGAEDSKPWSFALKLEETVEAIPNTFVRNFVEEFLEESWEGCVEAGYVVANSIDSYMAAEKFKQQQLPIFGKDKYVEVLPNRENKEEKIILAGSTELLKPIIVQTLASHQLMGNKDIGTVYNFTPEKVQNIRSYQPQVEIKFLQLYAEKEKDKEQLKGQISFRLTDKKAETITNEDILTLAQKIKAKFATPPFVWKKGKLLVSYSDWSKGYQFQLLVASKNEAKRIIEQVLDLQGHSPQWEFMNVVQNEAPEKSFDETPKNKIILGKEEKQPTKRREGNVRFQYAQIFLCGREKPITLCDLSHRWRDPIVKVDKDKN</sequence>
<proteinExistence type="predicted"/>
<organism evidence="1 2">
    <name type="scientific">Plectonema radiosum NIES-515</name>
    <dbReference type="NCBI Taxonomy" id="2986073"/>
    <lineage>
        <taxon>Bacteria</taxon>
        <taxon>Bacillati</taxon>
        <taxon>Cyanobacteriota</taxon>
        <taxon>Cyanophyceae</taxon>
        <taxon>Oscillatoriophycideae</taxon>
        <taxon>Oscillatoriales</taxon>
        <taxon>Microcoleaceae</taxon>
        <taxon>Plectonema</taxon>
    </lineage>
</organism>
<dbReference type="EMBL" id="JAOWRF010000302">
    <property type="protein sequence ID" value="MCV3216030.1"/>
    <property type="molecule type" value="Genomic_DNA"/>
</dbReference>
<keyword evidence="2" id="KW-1185">Reference proteome</keyword>
<evidence type="ECO:0000313" key="2">
    <source>
        <dbReference type="Proteomes" id="UP001526143"/>
    </source>
</evidence>